<gene>
    <name evidence="3" type="ORF">CQY22_011660</name>
</gene>
<feature type="domain" description="Peptidoglycan beta-N-acetylmuramidase NamZ C-terminal" evidence="2">
    <location>
        <begin position="275"/>
        <end position="425"/>
    </location>
</feature>
<dbReference type="STRING" id="85968.GCA_900073015_02041"/>
<sequence length="425" mass="44590">MWRSTIPRCARPGRYAAVMPLVRVVLGVALALLLFCGVPVPASAAPGVIPGVEVFLADVPAALKGKRVGLITNSAAVNRAGTPDIDLIAAHPDLKLVALLAPEHGIRGAAEAGVSVGDSVDEKTGVPIYSLYGAQGHAPTPEMLQNVDVLVYDLPEVGGRTWTYVSTMALSMQAAARKGIPFIVLDRPNPIGGQIVEGALLDPAYASFVGMYPIPARHGMTVGELASLFNQTQGIGADLRIAKTRGWSRGQWFDQTGLPWVNPSPNLRSLAALANYPGTVYFEGTNVSEGRGTDRPFEQVGTPWLDAATVAAKMNSLGLPGVSFQAVTVPVAAGAAKFGGQSIQAVRMAITDRNAYRPVGTALLLIDAIRAQHPSDFAWGPSIDALTGSDKARKAIDAGQLPALLAEWDRAAAGFATSRAPYLLY</sequence>
<protein>
    <submittedName>
        <fullName evidence="3">DUF1343 domain-containing protein</fullName>
    </submittedName>
</protein>
<feature type="domain" description="Peptidoglycan beta-N-acetylmuramidase NamZ N-terminal" evidence="1">
    <location>
        <begin position="68"/>
        <end position="270"/>
    </location>
</feature>
<accession>A0A2G5P8Y1</accession>
<dbReference type="GO" id="GO:0033922">
    <property type="term" value="F:peptidoglycan beta-N-acetylmuramidase activity"/>
    <property type="evidence" value="ECO:0007669"/>
    <property type="project" value="InterPro"/>
</dbReference>
<evidence type="ECO:0000259" key="1">
    <source>
        <dbReference type="Pfam" id="PF07075"/>
    </source>
</evidence>
<proteinExistence type="predicted"/>
<dbReference type="Gene3D" id="3.40.50.12170">
    <property type="entry name" value="Uncharacterised protein PF07075, DUF1343"/>
    <property type="match status" value="1"/>
</dbReference>
<dbReference type="InterPro" id="IPR048502">
    <property type="entry name" value="NamZ_N"/>
</dbReference>
<evidence type="ECO:0000313" key="3">
    <source>
        <dbReference type="EMBL" id="PIB74775.1"/>
    </source>
</evidence>
<dbReference type="InterPro" id="IPR048503">
    <property type="entry name" value="NamZ_C"/>
</dbReference>
<dbReference type="AlphaFoldDB" id="A0A2G5P8Y1"/>
<dbReference type="Gene3D" id="3.90.1150.140">
    <property type="match status" value="1"/>
</dbReference>
<dbReference type="Pfam" id="PF20732">
    <property type="entry name" value="NamZ_C"/>
    <property type="match status" value="1"/>
</dbReference>
<dbReference type="PANTHER" id="PTHR42915:SF1">
    <property type="entry name" value="PEPTIDOGLYCAN BETA-N-ACETYLMURAMIDASE NAMZ"/>
    <property type="match status" value="1"/>
</dbReference>
<keyword evidence="4" id="KW-1185">Reference proteome</keyword>
<dbReference type="OrthoDB" id="9801061at2"/>
<reference evidence="3 4" key="1">
    <citation type="journal article" date="2017" name="Infect. Genet. Evol.">
        <title>The new phylogeny of the genus Mycobacterium: The old and the news.</title>
        <authorList>
            <person name="Tortoli E."/>
            <person name="Fedrizzi T."/>
            <person name="Meehan C.J."/>
            <person name="Trovato A."/>
            <person name="Grottola A."/>
            <person name="Giacobazzi E."/>
            <person name="Serpini G.F."/>
            <person name="Tagliazucchi S."/>
            <person name="Fabio A."/>
            <person name="Bettua C."/>
            <person name="Bertorelli R."/>
            <person name="Frascaro F."/>
            <person name="De Sanctis V."/>
            <person name="Pecorari M."/>
            <person name="Jousson O."/>
            <person name="Segata N."/>
            <person name="Cirillo D.M."/>
        </authorList>
    </citation>
    <scope>NUCLEOTIDE SEQUENCE [LARGE SCALE GENOMIC DNA]</scope>
    <source>
        <strain evidence="3 4">CIP1034565</strain>
    </source>
</reference>
<comment type="caution">
    <text evidence="3">The sequence shown here is derived from an EMBL/GenBank/DDBJ whole genome shotgun (WGS) entry which is preliminary data.</text>
</comment>
<dbReference type="EMBL" id="PDCN02000014">
    <property type="protein sequence ID" value="PIB74775.1"/>
    <property type="molecule type" value="Genomic_DNA"/>
</dbReference>
<dbReference type="PANTHER" id="PTHR42915">
    <property type="entry name" value="HYPOTHETICAL 460 KDA PROTEIN IN FEUA-SIGW INTERGENIC REGION [PRECURSOR]"/>
    <property type="match status" value="1"/>
</dbReference>
<dbReference type="PIRSF" id="PIRSF016719">
    <property type="entry name" value="UCP016719"/>
    <property type="match status" value="1"/>
</dbReference>
<evidence type="ECO:0000259" key="2">
    <source>
        <dbReference type="Pfam" id="PF20732"/>
    </source>
</evidence>
<evidence type="ECO:0000313" key="4">
    <source>
        <dbReference type="Proteomes" id="UP000230551"/>
    </source>
</evidence>
<name>A0A2G5P8Y1_9MYCO</name>
<dbReference type="Pfam" id="PF07075">
    <property type="entry name" value="NamZ_N"/>
    <property type="match status" value="1"/>
</dbReference>
<organism evidence="3 4">
    <name type="scientific">Mycolicibacterium brumae</name>
    <dbReference type="NCBI Taxonomy" id="85968"/>
    <lineage>
        <taxon>Bacteria</taxon>
        <taxon>Bacillati</taxon>
        <taxon>Actinomycetota</taxon>
        <taxon>Actinomycetes</taxon>
        <taxon>Mycobacteriales</taxon>
        <taxon>Mycobacteriaceae</taxon>
        <taxon>Mycolicibacterium</taxon>
    </lineage>
</organism>
<dbReference type="InterPro" id="IPR008302">
    <property type="entry name" value="NamZ"/>
</dbReference>
<dbReference type="Proteomes" id="UP000230551">
    <property type="component" value="Unassembled WGS sequence"/>
</dbReference>